<protein>
    <submittedName>
        <fullName evidence="2">Uncharacterized protein</fullName>
    </submittedName>
</protein>
<evidence type="ECO:0000313" key="3">
    <source>
        <dbReference type="Proteomes" id="UP000321903"/>
    </source>
</evidence>
<gene>
    <name evidence="2" type="ORF">ES754_10305</name>
</gene>
<comment type="caution">
    <text evidence="2">The sequence shown here is derived from an EMBL/GenBank/DDBJ whole genome shotgun (WGS) entry which is preliminary data.</text>
</comment>
<proteinExistence type="predicted"/>
<sequence length="292" mass="33753">MQKLNKPVLTFYEFAELISNSDNKYDLDSDSAFIKVKSILLDFIREGRLRPTFNYAGIYTSEASGYRNNAAQPVHHEKENGNLYIFADSLASLIEQQDSYLQASDKKNVKGQIFRDWLHIPNYMAERIVLRHLADFHNMFKKGALFKRIELHDDKLIGFHDLRYPRIDIDELFGENHKKYYEKQINSLTNQLSQANTELDMLKKKEDMPANDRALSLKDSAYCLIAVLKDLLLDPDINAYNFKTDTNKSTNQPTQAGLAEYIDEMNIKGLKTRNINGIFSQANRLLNDAKKN</sequence>
<feature type="coiled-coil region" evidence="1">
    <location>
        <begin position="178"/>
        <end position="205"/>
    </location>
</feature>
<dbReference type="Proteomes" id="UP000321903">
    <property type="component" value="Unassembled WGS sequence"/>
</dbReference>
<reference evidence="2 3" key="1">
    <citation type="submission" date="2019-08" db="EMBL/GenBank/DDBJ databases">
        <title>Genome sequence of Psychrobacter frigidicola ACAM304 (type strain).</title>
        <authorList>
            <person name="Bowman J.P."/>
        </authorList>
    </citation>
    <scope>NUCLEOTIDE SEQUENCE [LARGE SCALE GENOMIC DNA]</scope>
    <source>
        <strain evidence="2 3">ACAM 304</strain>
    </source>
</reference>
<accession>A0A5C7A428</accession>
<dbReference type="AlphaFoldDB" id="A0A5C7A428"/>
<keyword evidence="3" id="KW-1185">Reference proteome</keyword>
<organism evidence="2 3">
    <name type="scientific">Psychrobacter frigidicola</name>
    <dbReference type="NCBI Taxonomy" id="45611"/>
    <lineage>
        <taxon>Bacteria</taxon>
        <taxon>Pseudomonadati</taxon>
        <taxon>Pseudomonadota</taxon>
        <taxon>Gammaproteobacteria</taxon>
        <taxon>Moraxellales</taxon>
        <taxon>Moraxellaceae</taxon>
        <taxon>Psychrobacter</taxon>
    </lineage>
</organism>
<dbReference type="EMBL" id="VORZ01000003">
    <property type="protein sequence ID" value="TXD96520.1"/>
    <property type="molecule type" value="Genomic_DNA"/>
</dbReference>
<dbReference type="OrthoDB" id="10017876at2"/>
<dbReference type="RefSeq" id="WP_147224101.1">
    <property type="nucleotide sequence ID" value="NZ_CAJGYY010000001.1"/>
</dbReference>
<keyword evidence="1" id="KW-0175">Coiled coil</keyword>
<evidence type="ECO:0000256" key="1">
    <source>
        <dbReference type="SAM" id="Coils"/>
    </source>
</evidence>
<evidence type="ECO:0000313" key="2">
    <source>
        <dbReference type="EMBL" id="TXD96520.1"/>
    </source>
</evidence>
<name>A0A5C7A428_9GAMM</name>